<dbReference type="Pfam" id="PF01370">
    <property type="entry name" value="Epimerase"/>
    <property type="match status" value="1"/>
</dbReference>
<dbReference type="Proteomes" id="UP000298588">
    <property type="component" value="Chromosome"/>
</dbReference>
<dbReference type="RefSeq" id="WP_137098233.1">
    <property type="nucleotide sequence ID" value="NZ_CP039865.1"/>
</dbReference>
<dbReference type="OrthoDB" id="9785845at2"/>
<dbReference type="InterPro" id="IPR001509">
    <property type="entry name" value="Epimerase_deHydtase"/>
</dbReference>
<accession>A0A4D7QGB0</accession>
<evidence type="ECO:0000313" key="3">
    <source>
        <dbReference type="Proteomes" id="UP000298588"/>
    </source>
</evidence>
<sequence length="344" mass="36378">MPDVTSLPDRFASIEDLEAFLSSHSAGVAADLAAVDGDILILGVAGKMGPTLARMARAASPGRRIIGVARFSEPGLEAGLQRHGIETIKADLLDRKAIEALPKAPNVIFMAGRKFGASGALGLTWAMNCLVPAAVAETFHASRIVAFSTGNVYPLAAVAGAAPDETAMPGPVGEYAQSCLGRERVFEYGASVHGTKTVLFRLNYAIDMRYGVLFDIASKVAAGQPVDVTMGHVNVIWQGDANAQALRALKHAANPPLILNVSGPETLSVRRLAQAFGARLGRPAIIIGEESPTALLTDTSRASGLFGYPHVPLDRMLDWTADWVARSMPSHGKPTKFEARDGRF</sequence>
<organism evidence="2 3">
    <name type="scientific">Phreatobacter aquaticus</name>
    <dbReference type="NCBI Taxonomy" id="2570229"/>
    <lineage>
        <taxon>Bacteria</taxon>
        <taxon>Pseudomonadati</taxon>
        <taxon>Pseudomonadota</taxon>
        <taxon>Alphaproteobacteria</taxon>
        <taxon>Hyphomicrobiales</taxon>
        <taxon>Phreatobacteraceae</taxon>
        <taxon>Phreatobacter</taxon>
    </lineage>
</organism>
<evidence type="ECO:0000259" key="1">
    <source>
        <dbReference type="Pfam" id="PF01370"/>
    </source>
</evidence>
<dbReference type="SUPFAM" id="SSF51735">
    <property type="entry name" value="NAD(P)-binding Rossmann-fold domains"/>
    <property type="match status" value="1"/>
</dbReference>
<dbReference type="EMBL" id="CP039865">
    <property type="protein sequence ID" value="QCK84899.1"/>
    <property type="molecule type" value="Genomic_DNA"/>
</dbReference>
<reference evidence="2 3" key="1">
    <citation type="submission" date="2019-04" db="EMBL/GenBank/DDBJ databases">
        <title>Phreatobacter aquaticus sp. nov.</title>
        <authorList>
            <person name="Choi A."/>
            <person name="Baek K."/>
        </authorList>
    </citation>
    <scope>NUCLEOTIDE SEQUENCE [LARGE SCALE GENOMIC DNA]</scope>
    <source>
        <strain evidence="2 3">NMCR1094</strain>
    </source>
</reference>
<dbReference type="KEGG" id="paqt:E8L99_03450"/>
<feature type="domain" description="NAD-dependent epimerase/dehydratase" evidence="1">
    <location>
        <begin position="39"/>
        <end position="202"/>
    </location>
</feature>
<gene>
    <name evidence="2" type="ORF">E8L99_03450</name>
</gene>
<evidence type="ECO:0000313" key="2">
    <source>
        <dbReference type="EMBL" id="QCK84899.1"/>
    </source>
</evidence>
<proteinExistence type="predicted"/>
<name>A0A4D7QGB0_9HYPH</name>
<keyword evidence="3" id="KW-1185">Reference proteome</keyword>
<dbReference type="InterPro" id="IPR036291">
    <property type="entry name" value="NAD(P)-bd_dom_sf"/>
</dbReference>
<dbReference type="Gene3D" id="3.40.50.720">
    <property type="entry name" value="NAD(P)-binding Rossmann-like Domain"/>
    <property type="match status" value="1"/>
</dbReference>
<dbReference type="AlphaFoldDB" id="A0A4D7QGB0"/>
<protein>
    <submittedName>
        <fullName evidence="2">NAD(P)-dependent oxidoreductase</fullName>
    </submittedName>
</protein>